<sequence length="34" mass="3753">MKNTVINIRLTLPQDLVEGFTGLNCASVFAYINP</sequence>
<protein>
    <submittedName>
        <fullName evidence="1">Uncharacterized protein</fullName>
    </submittedName>
</protein>
<proteinExistence type="predicted"/>
<comment type="caution">
    <text evidence="1">The sequence shown here is derived from an EMBL/GenBank/DDBJ whole genome shotgun (WGS) entry which is preliminary data.</text>
</comment>
<evidence type="ECO:0000313" key="1">
    <source>
        <dbReference type="EMBL" id="KKU32508.1"/>
    </source>
</evidence>
<gene>
    <name evidence="1" type="ORF">UX47_C0010G0024</name>
</gene>
<evidence type="ECO:0000313" key="2">
    <source>
        <dbReference type="Proteomes" id="UP000034794"/>
    </source>
</evidence>
<reference evidence="1 2" key="1">
    <citation type="journal article" date="2015" name="Nature">
        <title>rRNA introns, odd ribosomes, and small enigmatic genomes across a large radiation of phyla.</title>
        <authorList>
            <person name="Brown C.T."/>
            <person name="Hug L.A."/>
            <person name="Thomas B.C."/>
            <person name="Sharon I."/>
            <person name="Castelle C.J."/>
            <person name="Singh A."/>
            <person name="Wilkins M.J."/>
            <person name="Williams K.H."/>
            <person name="Banfield J.F."/>
        </authorList>
    </citation>
    <scope>NUCLEOTIDE SEQUENCE [LARGE SCALE GENOMIC DNA]</scope>
</reference>
<dbReference type="Proteomes" id="UP000034794">
    <property type="component" value="Unassembled WGS sequence"/>
</dbReference>
<dbReference type="EMBL" id="LCMI01000010">
    <property type="protein sequence ID" value="KKU32508.1"/>
    <property type="molecule type" value="Genomic_DNA"/>
</dbReference>
<dbReference type="AlphaFoldDB" id="A0A0G1RRC0"/>
<accession>A0A0G1RRC0</accession>
<organism evidence="1 2">
    <name type="scientific">Candidatus Collierbacteria bacterium GW2011_GWA2_46_26</name>
    <dbReference type="NCBI Taxonomy" id="1618381"/>
    <lineage>
        <taxon>Bacteria</taxon>
        <taxon>Candidatus Collieribacteriota</taxon>
    </lineage>
</organism>
<name>A0A0G1RRC0_9BACT</name>